<dbReference type="FunFam" id="3.30.200.20:FF:000201">
    <property type="entry name" value="TP53-regulating kinase isoform X1"/>
    <property type="match status" value="1"/>
</dbReference>
<dbReference type="GO" id="GO:0005829">
    <property type="term" value="C:cytosol"/>
    <property type="evidence" value="ECO:0007669"/>
    <property type="project" value="TreeGrafter"/>
</dbReference>
<dbReference type="VEuPathDB" id="FungiDB:H257_12783"/>
<reference evidence="13 14" key="1">
    <citation type="submission" date="2018-08" db="EMBL/GenBank/DDBJ databases">
        <title>Aphanomyces genome sequencing and annotation.</title>
        <authorList>
            <person name="Minardi D."/>
            <person name="Oidtmann B."/>
            <person name="Van Der Giezen M."/>
            <person name="Studholme D.J."/>
        </authorList>
    </citation>
    <scope>NUCLEOTIDE SEQUENCE [LARGE SCALE GENOMIC DNA]</scope>
    <source>
        <strain evidence="13 14">Da</strain>
    </source>
</reference>
<gene>
    <name evidence="13" type="ORF">DYB37_005119</name>
</gene>
<dbReference type="EC" id="2.7.11.1" evidence="2"/>
<dbReference type="SUPFAM" id="SSF56112">
    <property type="entry name" value="Protein kinase-like (PK-like)"/>
    <property type="match status" value="1"/>
</dbReference>
<keyword evidence="4" id="KW-0808">Transferase</keyword>
<dbReference type="PANTHER" id="PTHR12209:SF0">
    <property type="entry name" value="EKC_KEOPS COMPLEX SUBUNIT TP53RK"/>
    <property type="match status" value="1"/>
</dbReference>
<evidence type="ECO:0000256" key="7">
    <source>
        <dbReference type="ARBA" id="ARBA00022777"/>
    </source>
</evidence>
<organism evidence="13 14">
    <name type="scientific">Aphanomyces astaci</name>
    <name type="common">Crayfish plague agent</name>
    <dbReference type="NCBI Taxonomy" id="112090"/>
    <lineage>
        <taxon>Eukaryota</taxon>
        <taxon>Sar</taxon>
        <taxon>Stramenopiles</taxon>
        <taxon>Oomycota</taxon>
        <taxon>Saprolegniomycetes</taxon>
        <taxon>Saprolegniales</taxon>
        <taxon>Verrucalvaceae</taxon>
        <taxon>Aphanomyces</taxon>
    </lineage>
</organism>
<name>A0A418F4B2_APHAT</name>
<dbReference type="VEuPathDB" id="FungiDB:H257_12786"/>
<evidence type="ECO:0000313" key="14">
    <source>
        <dbReference type="Proteomes" id="UP000285430"/>
    </source>
</evidence>
<evidence type="ECO:0000256" key="9">
    <source>
        <dbReference type="ARBA" id="ARBA00047899"/>
    </source>
</evidence>
<evidence type="ECO:0000256" key="4">
    <source>
        <dbReference type="ARBA" id="ARBA00022679"/>
    </source>
</evidence>
<sequence>MFARSCGVVRRTAASSLMLRLNSTKANVHPPVGDSSGGSKLWLKYKKYLEAYPLTTKCLTSAGIAGTGDVLCQVAFESKPFDVRRFATFTALGGVFIAPTLHVWYGFLNRVVAGTAATAVATRLVLDQFVFAPSFLASFFGVLLVVSPNPGMIVYATDFAGRPCVIKERVVKTYRLRQLDKKLSHRRLVQEARCNFKCRKAGVDTPCIFLIDEAKGRLYMERIQGMSAKQYLYDSYDATTQQYATDALAVCYQIGVAIARMHDADIVHGDLTTSNLMKKDSLSTIKKQTKNDEAQRILERIAEHVLPICTKRRFKVRNLLEFFPKNANLLGMNVNEGWKIFLRLRPASHPTTFLPFEEILGTMLHELVHMKIGPHDAPFYKHQAIMSTNRLGGASISPSQLRGKVLEAAEKRLRDAVACATVTCTHDVPSSSKSLRSSHIEPIVSIEQEYDETDAIQWQCPTCSEWLSTRLHICDRCVLRKRKRPQHVTIDLT</sequence>
<keyword evidence="6" id="KW-0547">Nucleotide-binding</keyword>
<dbReference type="Pfam" id="PF08325">
    <property type="entry name" value="WLM"/>
    <property type="match status" value="1"/>
</dbReference>
<evidence type="ECO:0000256" key="8">
    <source>
        <dbReference type="ARBA" id="ARBA00022840"/>
    </source>
</evidence>
<evidence type="ECO:0000259" key="12">
    <source>
        <dbReference type="PROSITE" id="PS51397"/>
    </source>
</evidence>
<dbReference type="GO" id="GO:0005634">
    <property type="term" value="C:nucleus"/>
    <property type="evidence" value="ECO:0007669"/>
    <property type="project" value="TreeGrafter"/>
</dbReference>
<keyword evidence="11" id="KW-0812">Transmembrane</keyword>
<feature type="transmembrane region" description="Helical" evidence="11">
    <location>
        <begin position="86"/>
        <end position="108"/>
    </location>
</feature>
<keyword evidence="7" id="KW-0418">Kinase</keyword>
<accession>A0A418F4B2</accession>
<dbReference type="PANTHER" id="PTHR12209">
    <property type="entry name" value="NON-SPECIFIC SERINE/THREONINE PROTEIN KINASE"/>
    <property type="match status" value="1"/>
</dbReference>
<keyword evidence="11" id="KW-1133">Transmembrane helix</keyword>
<comment type="catalytic activity">
    <reaction evidence="10">
        <text>L-seryl-[protein] + ATP = O-phospho-L-seryl-[protein] + ADP + H(+)</text>
        <dbReference type="Rhea" id="RHEA:17989"/>
        <dbReference type="Rhea" id="RHEA-COMP:9863"/>
        <dbReference type="Rhea" id="RHEA-COMP:11604"/>
        <dbReference type="ChEBI" id="CHEBI:15378"/>
        <dbReference type="ChEBI" id="CHEBI:29999"/>
        <dbReference type="ChEBI" id="CHEBI:30616"/>
        <dbReference type="ChEBI" id="CHEBI:83421"/>
        <dbReference type="ChEBI" id="CHEBI:456216"/>
        <dbReference type="EC" id="2.7.11.1"/>
    </reaction>
</comment>
<comment type="similarity">
    <text evidence="1">Belongs to the protein kinase superfamily. BUD32 family.</text>
</comment>
<dbReference type="EMBL" id="QUTH01002814">
    <property type="protein sequence ID" value="RHZ23664.1"/>
    <property type="molecule type" value="Genomic_DNA"/>
</dbReference>
<keyword evidence="3" id="KW-0723">Serine/threonine-protein kinase</keyword>
<keyword evidence="11" id="KW-0472">Membrane</keyword>
<evidence type="ECO:0000256" key="11">
    <source>
        <dbReference type="SAM" id="Phobius"/>
    </source>
</evidence>
<dbReference type="GO" id="GO:0000408">
    <property type="term" value="C:EKC/KEOPS complex"/>
    <property type="evidence" value="ECO:0007669"/>
    <property type="project" value="TreeGrafter"/>
</dbReference>
<dbReference type="Gene3D" id="1.10.510.10">
    <property type="entry name" value="Transferase(Phosphotransferase) domain 1"/>
    <property type="match status" value="1"/>
</dbReference>
<dbReference type="AlphaFoldDB" id="A0A418F4B2"/>
<proteinExistence type="inferred from homology"/>
<dbReference type="Gene3D" id="3.30.200.20">
    <property type="entry name" value="Phosphorylase Kinase, domain 1"/>
    <property type="match status" value="1"/>
</dbReference>
<evidence type="ECO:0000256" key="1">
    <source>
        <dbReference type="ARBA" id="ARBA00010630"/>
    </source>
</evidence>
<protein>
    <recommendedName>
        <fullName evidence="2">non-specific serine/threonine protein kinase</fullName>
        <ecNumber evidence="2">2.7.11.1</ecNumber>
    </recommendedName>
</protein>
<dbReference type="PROSITE" id="PS51397">
    <property type="entry name" value="WLM"/>
    <property type="match status" value="1"/>
</dbReference>
<evidence type="ECO:0000256" key="3">
    <source>
        <dbReference type="ARBA" id="ARBA00022527"/>
    </source>
</evidence>
<evidence type="ECO:0000256" key="10">
    <source>
        <dbReference type="ARBA" id="ARBA00048679"/>
    </source>
</evidence>
<evidence type="ECO:0000313" key="13">
    <source>
        <dbReference type="EMBL" id="RHZ23664.1"/>
    </source>
</evidence>
<dbReference type="GO" id="GO:0008033">
    <property type="term" value="P:tRNA processing"/>
    <property type="evidence" value="ECO:0007669"/>
    <property type="project" value="UniProtKB-KW"/>
</dbReference>
<comment type="caution">
    <text evidence="13">The sequence shown here is derived from an EMBL/GenBank/DDBJ whole genome shotgun (WGS) entry which is preliminary data.</text>
</comment>
<keyword evidence="8" id="KW-0067">ATP-binding</keyword>
<evidence type="ECO:0000256" key="5">
    <source>
        <dbReference type="ARBA" id="ARBA00022694"/>
    </source>
</evidence>
<dbReference type="Proteomes" id="UP000285430">
    <property type="component" value="Unassembled WGS sequence"/>
</dbReference>
<evidence type="ECO:0000256" key="6">
    <source>
        <dbReference type="ARBA" id="ARBA00022741"/>
    </source>
</evidence>
<dbReference type="InterPro" id="IPR011009">
    <property type="entry name" value="Kinase-like_dom_sf"/>
</dbReference>
<comment type="catalytic activity">
    <reaction evidence="9">
        <text>L-threonyl-[protein] + ATP = O-phospho-L-threonyl-[protein] + ADP + H(+)</text>
        <dbReference type="Rhea" id="RHEA:46608"/>
        <dbReference type="Rhea" id="RHEA-COMP:11060"/>
        <dbReference type="Rhea" id="RHEA-COMP:11605"/>
        <dbReference type="ChEBI" id="CHEBI:15378"/>
        <dbReference type="ChEBI" id="CHEBI:30013"/>
        <dbReference type="ChEBI" id="CHEBI:30616"/>
        <dbReference type="ChEBI" id="CHEBI:61977"/>
        <dbReference type="ChEBI" id="CHEBI:456216"/>
        <dbReference type="EC" id="2.7.11.1"/>
    </reaction>
</comment>
<dbReference type="GO" id="GO:0070525">
    <property type="term" value="P:tRNA threonylcarbamoyladenosine metabolic process"/>
    <property type="evidence" value="ECO:0007669"/>
    <property type="project" value="TreeGrafter"/>
</dbReference>
<dbReference type="GO" id="GO:0004674">
    <property type="term" value="F:protein serine/threonine kinase activity"/>
    <property type="evidence" value="ECO:0007669"/>
    <property type="project" value="UniProtKB-KW"/>
</dbReference>
<feature type="transmembrane region" description="Helical" evidence="11">
    <location>
        <begin position="128"/>
        <end position="146"/>
    </location>
</feature>
<evidence type="ECO:0000256" key="2">
    <source>
        <dbReference type="ARBA" id="ARBA00012513"/>
    </source>
</evidence>
<dbReference type="InterPro" id="IPR013536">
    <property type="entry name" value="WLM_dom"/>
</dbReference>
<keyword evidence="5" id="KW-0819">tRNA processing</keyword>
<dbReference type="GO" id="GO:0005524">
    <property type="term" value="F:ATP binding"/>
    <property type="evidence" value="ECO:0007669"/>
    <property type="project" value="UniProtKB-KW"/>
</dbReference>
<feature type="domain" description="WLM" evidence="12">
    <location>
        <begin position="273"/>
        <end position="426"/>
    </location>
</feature>